<reference evidence="2" key="1">
    <citation type="submission" date="2022-01" db="EMBL/GenBank/DDBJ databases">
        <authorList>
            <person name="King R."/>
        </authorList>
    </citation>
    <scope>NUCLEOTIDE SEQUENCE</scope>
</reference>
<evidence type="ECO:0000313" key="2">
    <source>
        <dbReference type="EMBL" id="CAH1173490.1"/>
    </source>
</evidence>
<feature type="region of interest" description="Disordered" evidence="1">
    <location>
        <begin position="1"/>
        <end position="91"/>
    </location>
</feature>
<dbReference type="PANTHER" id="PTHR48125">
    <property type="entry name" value="LP07818P1"/>
    <property type="match status" value="1"/>
</dbReference>
<feature type="region of interest" description="Disordered" evidence="1">
    <location>
        <begin position="106"/>
        <end position="308"/>
    </location>
</feature>
<sequence length="668" mass="71073">MNTTLQPVLQPSTQSPSVQSPSKSMHPQGSPMSYTQPSGPMPQNPYPNTNMAHSHANAQQNHFSLSVPSGGYSIPASNHPVASLNQSAAAQKNVSYSSGFLPNVGHAQNQNTIPPVSQSLPANPIGMQQPQQNLQNAPTAQSQNSTSVSTPVVEPSTEKDKPQANGTPEKVLPQAEPQENHVTPAVPIPPVVSSPSTSEVAQTSPPKPPQPPTVLEKPDPPKPPAEVAPPPQTTPDPPTDPKPAPEIPATPAPVVVLPPAEDVLPEPPQETDPLAIDPPPAEENAQSEAEGVVGEVGGAKQSPAKKEGGVATTKGAAVARAAVRKVKAAKVEAKPEPKTPVQKSPNTGKVKRQRMMTQHYQSPLPEIEIIAKISSSRARRSHADDKLIYFYKNEFLAVRNADGGFYLCQAMQNVYKSSSKIKIRWLSQDKADTTGEIYTPDFYDLTDFDCILTSLDLARVDKGKYRLKPAEKERTDSILKRCLAVEKGEIVTPSVSEEHPDGLDLSLYKDEEQLKKKRKAAKRKGRPRSVSPKKAAPTKKSPEAAKVRKVEPRAPAPAKKPAPVVRKPAPVASKPAAAEAKKTAGRAARGKRKVESKSPVMDQKKAIVLAKIGRSTAGQAGASRSHSKSAKSSKPVPSTSKSATKGGAAATSSAKATSLRKTKRSTRK</sequence>
<name>A0A9P0DSP7_PHACE</name>
<keyword evidence="3" id="KW-1185">Reference proteome</keyword>
<protein>
    <submittedName>
        <fullName evidence="2">Uncharacterized protein</fullName>
    </submittedName>
</protein>
<feature type="compositionally biased region" description="Pro residues" evidence="1">
    <location>
        <begin position="265"/>
        <end position="281"/>
    </location>
</feature>
<feature type="compositionally biased region" description="Low complexity" evidence="1">
    <location>
        <begin position="145"/>
        <end position="155"/>
    </location>
</feature>
<feature type="compositionally biased region" description="Low complexity" evidence="1">
    <location>
        <begin position="632"/>
        <end position="657"/>
    </location>
</feature>
<proteinExistence type="predicted"/>
<feature type="compositionally biased region" description="Basic and acidic residues" evidence="1">
    <location>
        <begin position="540"/>
        <end position="552"/>
    </location>
</feature>
<feature type="compositionally biased region" description="Basic residues" evidence="1">
    <location>
        <begin position="658"/>
        <end position="668"/>
    </location>
</feature>
<reference evidence="2" key="2">
    <citation type="submission" date="2022-10" db="EMBL/GenBank/DDBJ databases">
        <authorList>
            <consortium name="ENA_rothamsted_submissions"/>
            <consortium name="culmorum"/>
            <person name="King R."/>
        </authorList>
    </citation>
    <scope>NUCLEOTIDE SEQUENCE</scope>
</reference>
<feature type="compositionally biased region" description="Polar residues" evidence="1">
    <location>
        <begin position="23"/>
        <end position="38"/>
    </location>
</feature>
<feature type="compositionally biased region" description="Low complexity" evidence="1">
    <location>
        <begin position="1"/>
        <end position="22"/>
    </location>
</feature>
<feature type="compositionally biased region" description="Low complexity" evidence="1">
    <location>
        <begin position="529"/>
        <end position="539"/>
    </location>
</feature>
<evidence type="ECO:0000313" key="3">
    <source>
        <dbReference type="Proteomes" id="UP001153737"/>
    </source>
</evidence>
<feature type="compositionally biased region" description="Pro residues" evidence="1">
    <location>
        <begin position="221"/>
        <end position="251"/>
    </location>
</feature>
<feature type="region of interest" description="Disordered" evidence="1">
    <location>
        <begin position="514"/>
        <end position="668"/>
    </location>
</feature>
<feature type="compositionally biased region" description="Low complexity" evidence="1">
    <location>
        <begin position="561"/>
        <end position="578"/>
    </location>
</feature>
<feature type="compositionally biased region" description="Low complexity" evidence="1">
    <location>
        <begin position="252"/>
        <end position="262"/>
    </location>
</feature>
<feature type="region of interest" description="Disordered" evidence="1">
    <location>
        <begin position="329"/>
        <end position="352"/>
    </location>
</feature>
<feature type="compositionally biased region" description="Basic residues" evidence="1">
    <location>
        <begin position="515"/>
        <end position="527"/>
    </location>
</feature>
<feature type="compositionally biased region" description="Polar residues" evidence="1">
    <location>
        <begin position="46"/>
        <end position="67"/>
    </location>
</feature>
<evidence type="ECO:0000256" key="1">
    <source>
        <dbReference type="SAM" id="MobiDB-lite"/>
    </source>
</evidence>
<accession>A0A9P0DSP7</accession>
<feature type="compositionally biased region" description="Polar residues" evidence="1">
    <location>
        <begin position="106"/>
        <end position="144"/>
    </location>
</feature>
<dbReference type="PANTHER" id="PTHR48125:SF12">
    <property type="entry name" value="AT HOOK TRANSCRIPTION FACTOR FAMILY-RELATED"/>
    <property type="match status" value="1"/>
</dbReference>
<dbReference type="Proteomes" id="UP001153737">
    <property type="component" value="Chromosome 6"/>
</dbReference>
<dbReference type="OrthoDB" id="2017365at2759"/>
<gene>
    <name evidence="2" type="ORF">PHAECO_LOCUS10485</name>
</gene>
<organism evidence="2 3">
    <name type="scientific">Phaedon cochleariae</name>
    <name type="common">Mustard beetle</name>
    <dbReference type="NCBI Taxonomy" id="80249"/>
    <lineage>
        <taxon>Eukaryota</taxon>
        <taxon>Metazoa</taxon>
        <taxon>Ecdysozoa</taxon>
        <taxon>Arthropoda</taxon>
        <taxon>Hexapoda</taxon>
        <taxon>Insecta</taxon>
        <taxon>Pterygota</taxon>
        <taxon>Neoptera</taxon>
        <taxon>Endopterygota</taxon>
        <taxon>Coleoptera</taxon>
        <taxon>Polyphaga</taxon>
        <taxon>Cucujiformia</taxon>
        <taxon>Chrysomeloidea</taxon>
        <taxon>Chrysomelidae</taxon>
        <taxon>Chrysomelinae</taxon>
        <taxon>Chrysomelini</taxon>
        <taxon>Phaedon</taxon>
    </lineage>
</organism>
<dbReference type="EMBL" id="OU896712">
    <property type="protein sequence ID" value="CAH1173490.1"/>
    <property type="molecule type" value="Genomic_DNA"/>
</dbReference>
<dbReference type="AlphaFoldDB" id="A0A9P0DSP7"/>